<evidence type="ECO:0000256" key="2">
    <source>
        <dbReference type="HAMAP-Rule" id="MF_00460"/>
    </source>
</evidence>
<evidence type="ECO:0000256" key="1">
    <source>
        <dbReference type="ARBA" id="ARBA00010645"/>
    </source>
</evidence>
<name>A0A4Q7ZCH7_9GAMM</name>
<protein>
    <recommendedName>
        <fullName evidence="2">UPF0125 protein EV700_0680</fullName>
    </recommendedName>
</protein>
<proteinExistence type="inferred from homology"/>
<dbReference type="Gene3D" id="3.10.20.280">
    <property type="entry name" value="RnfH-like"/>
    <property type="match status" value="1"/>
</dbReference>
<dbReference type="NCBIfam" id="NF002490">
    <property type="entry name" value="PRK01777.1"/>
    <property type="match status" value="1"/>
</dbReference>
<dbReference type="InterPro" id="IPR005346">
    <property type="entry name" value="RnfH"/>
</dbReference>
<dbReference type="EMBL" id="SHKX01000010">
    <property type="protein sequence ID" value="RZU47713.1"/>
    <property type="molecule type" value="Genomic_DNA"/>
</dbReference>
<dbReference type="AlphaFoldDB" id="A0A4Q7ZCH7"/>
<dbReference type="PANTHER" id="PTHR37483:SF1">
    <property type="entry name" value="UPF0125 PROTEIN RATB"/>
    <property type="match status" value="1"/>
</dbReference>
<dbReference type="PANTHER" id="PTHR37483">
    <property type="entry name" value="UPF0125 PROTEIN RATB"/>
    <property type="match status" value="1"/>
</dbReference>
<dbReference type="InterPro" id="IPR016155">
    <property type="entry name" value="Mopterin_synth/thiamin_S_b"/>
</dbReference>
<dbReference type="Pfam" id="PF03658">
    <property type="entry name" value="Ub-RnfH"/>
    <property type="match status" value="1"/>
</dbReference>
<organism evidence="3 4">
    <name type="scientific">Fluviicoccus keumensis</name>
    <dbReference type="NCBI Taxonomy" id="1435465"/>
    <lineage>
        <taxon>Bacteria</taxon>
        <taxon>Pseudomonadati</taxon>
        <taxon>Pseudomonadota</taxon>
        <taxon>Gammaproteobacteria</taxon>
        <taxon>Moraxellales</taxon>
        <taxon>Moraxellaceae</taxon>
        <taxon>Fluviicoccus</taxon>
    </lineage>
</organism>
<evidence type="ECO:0000313" key="4">
    <source>
        <dbReference type="Proteomes" id="UP000292423"/>
    </source>
</evidence>
<evidence type="ECO:0000313" key="3">
    <source>
        <dbReference type="EMBL" id="RZU47713.1"/>
    </source>
</evidence>
<sequence>MSDDRLIAVEVAYALPERQWVIALQVPEGATLYDAAVRSRIVEKVPGLDLDNASLGVFGKIEKNPRERVLREGERVEIYRPLLVDPKDARRERAAKAREARSGGA</sequence>
<dbReference type="RefSeq" id="WP_207224559.1">
    <property type="nucleotide sequence ID" value="NZ_SHKX01000010.1"/>
</dbReference>
<comment type="similarity">
    <text evidence="1 2">Belongs to the UPF0125 (RnfH) family.</text>
</comment>
<keyword evidence="4" id="KW-1185">Reference proteome</keyword>
<dbReference type="HAMAP" id="MF_00460">
    <property type="entry name" value="UPF0125_RnfH"/>
    <property type="match status" value="1"/>
</dbReference>
<comment type="caution">
    <text evidence="3">The sequence shown here is derived from an EMBL/GenBank/DDBJ whole genome shotgun (WGS) entry which is preliminary data.</text>
</comment>
<gene>
    <name evidence="3" type="ORF">EV700_0680</name>
</gene>
<dbReference type="Proteomes" id="UP000292423">
    <property type="component" value="Unassembled WGS sequence"/>
</dbReference>
<dbReference type="InterPro" id="IPR037021">
    <property type="entry name" value="RnfH_sf"/>
</dbReference>
<accession>A0A4Q7ZCH7</accession>
<reference evidence="3 4" key="1">
    <citation type="submission" date="2019-02" db="EMBL/GenBank/DDBJ databases">
        <title>Genomic Encyclopedia of Type Strains, Phase IV (KMG-IV): sequencing the most valuable type-strain genomes for metagenomic binning, comparative biology and taxonomic classification.</title>
        <authorList>
            <person name="Goeker M."/>
        </authorList>
    </citation>
    <scope>NUCLEOTIDE SEQUENCE [LARGE SCALE GENOMIC DNA]</scope>
    <source>
        <strain evidence="3 4">DSM 105135</strain>
    </source>
</reference>
<dbReference type="SUPFAM" id="SSF54285">
    <property type="entry name" value="MoaD/ThiS"/>
    <property type="match status" value="1"/>
</dbReference>